<gene>
    <name evidence="1" type="ORF">NME_0058</name>
</gene>
<evidence type="ECO:0000313" key="1">
    <source>
        <dbReference type="EMBL" id="CBA03417.1"/>
    </source>
</evidence>
<accession>C6S9U9</accession>
<dbReference type="AlphaFoldDB" id="C6S9U9"/>
<protein>
    <submittedName>
        <fullName evidence="1">Uncharacterized protein</fullName>
    </submittedName>
</protein>
<reference evidence="1" key="1">
    <citation type="journal article" date="2008" name="Proc. Natl. Acad. Sci. U.S.A.">
        <title>Whole-genome comparison of disease and carriage strains provides insights into virulence evolution in Neisseria meningitidis.</title>
        <authorList>
            <person name="Schoen C."/>
            <person name="Blom J."/>
            <person name="Claus H."/>
            <person name="Schramm-Glueck A."/>
            <person name="Brandt P."/>
            <person name="Mueller T."/>
            <person name="Goesmann A."/>
            <person name="Joseph B."/>
            <person name="Konietzny S."/>
            <person name="Kurzai O."/>
            <person name="Schmitt C."/>
            <person name="Friedrich T."/>
            <person name="Linke B."/>
            <person name="Vogel U."/>
            <person name="Frosch M."/>
        </authorList>
    </citation>
    <scope>NUCLEOTIDE SEQUENCE</scope>
    <source>
        <strain evidence="1">Alpha153</strain>
    </source>
</reference>
<name>C6S9U9_NEIME</name>
<organism evidence="1">
    <name type="scientific">Neisseria meningitidis alpha153</name>
    <dbReference type="NCBI Taxonomy" id="663926"/>
    <lineage>
        <taxon>Bacteria</taxon>
        <taxon>Pseudomonadati</taxon>
        <taxon>Pseudomonadota</taxon>
        <taxon>Betaproteobacteria</taxon>
        <taxon>Neisseriales</taxon>
        <taxon>Neisseriaceae</taxon>
        <taxon>Neisseria</taxon>
    </lineage>
</organism>
<sequence>MVVMRYGKVKEMPSERLSDGIGAIRERRNIEAPAFQIGRRAKPPALAHRSGLLASAPDPVFRFAMRGDPPQEAAHYSGFWEKLNRFDAVIRRKRHLKFIIR</sequence>
<dbReference type="EMBL" id="AM889137">
    <property type="protein sequence ID" value="CBA03417.1"/>
    <property type="molecule type" value="Genomic_DNA"/>
</dbReference>
<proteinExistence type="predicted"/>